<dbReference type="InterPro" id="IPR036644">
    <property type="entry name" value="FTR_bsu_sf"/>
</dbReference>
<keyword evidence="9" id="KW-0411">Iron-sulfur</keyword>
<dbReference type="Pfam" id="PF02943">
    <property type="entry name" value="FeThRed_B"/>
    <property type="match status" value="1"/>
</dbReference>
<sequence>MPEKKNLDKMQKFVNRFREKTGTFGYPDEKITDILVEGLAGNIEEVGRPMCPCQFFPEGKAEAAKSSEWACPCWEFQIWKYCH</sequence>
<dbReference type="EC" id="1.8.7.2" evidence="4"/>
<dbReference type="PANTHER" id="PTHR35113:SF1">
    <property type="entry name" value="FERREDOXIN-THIOREDOXIN REDUCTASE CATALYTIC CHAIN, CHLOROPLASTIC"/>
    <property type="match status" value="1"/>
</dbReference>
<keyword evidence="5" id="KW-0004">4Fe-4S</keyword>
<keyword evidence="6" id="KW-0479">Metal-binding</keyword>
<evidence type="ECO:0000256" key="1">
    <source>
        <dbReference type="ARBA" id="ARBA00001966"/>
    </source>
</evidence>
<organism evidence="14 15">
    <name type="scientific">Entotheonella factor</name>
    <dbReference type="NCBI Taxonomy" id="1429438"/>
    <lineage>
        <taxon>Bacteria</taxon>
        <taxon>Pseudomonadati</taxon>
        <taxon>Nitrospinota/Tectimicrobiota group</taxon>
        <taxon>Candidatus Tectimicrobiota</taxon>
        <taxon>Candidatus Entotheonellia</taxon>
        <taxon>Candidatus Entotheonellales</taxon>
        <taxon>Candidatus Entotheonellaceae</taxon>
        <taxon>Candidatus Entotheonella</taxon>
    </lineage>
</organism>
<comment type="function">
    <text evidence="2">Catalytic subunit of the ferredoxin-thioredoxin reductase (FTR), which catalyzes the two-electron reduction of thioredoxins by the electrons provided by reduced ferredoxin.</text>
</comment>
<proteinExistence type="inferred from homology"/>
<evidence type="ECO:0000256" key="4">
    <source>
        <dbReference type="ARBA" id="ARBA00012358"/>
    </source>
</evidence>
<comment type="cofactor">
    <cofactor evidence="1">
        <name>[4Fe-4S] cluster</name>
        <dbReference type="ChEBI" id="CHEBI:49883"/>
    </cofactor>
</comment>
<evidence type="ECO:0000256" key="9">
    <source>
        <dbReference type="ARBA" id="ARBA00023014"/>
    </source>
</evidence>
<dbReference type="PANTHER" id="PTHR35113">
    <property type="entry name" value="FERREDOXIN-THIOREDOXIN REDUCTASE CATALYTIC CHAIN, CHLOROPLASTIC"/>
    <property type="match status" value="1"/>
</dbReference>
<dbReference type="InterPro" id="IPR004209">
    <property type="entry name" value="FTR_bsu"/>
</dbReference>
<reference evidence="14 15" key="1">
    <citation type="journal article" date="2014" name="Nature">
        <title>An environmental bacterial taxon with a large and distinct metabolic repertoire.</title>
        <authorList>
            <person name="Wilson M.C."/>
            <person name="Mori T."/>
            <person name="Ruckert C."/>
            <person name="Uria A.R."/>
            <person name="Helf M.J."/>
            <person name="Takada K."/>
            <person name="Gernert C."/>
            <person name="Steffens U.A."/>
            <person name="Heycke N."/>
            <person name="Schmitt S."/>
            <person name="Rinke C."/>
            <person name="Helfrich E.J."/>
            <person name="Brachmann A.O."/>
            <person name="Gurgui C."/>
            <person name="Wakimoto T."/>
            <person name="Kracht M."/>
            <person name="Crusemann M."/>
            <person name="Hentschel U."/>
            <person name="Abe I."/>
            <person name="Matsunaga S."/>
            <person name="Kalinowski J."/>
            <person name="Takeyama H."/>
            <person name="Piel J."/>
        </authorList>
    </citation>
    <scope>NUCLEOTIDE SEQUENCE [LARGE SCALE GENOMIC DNA]</scope>
    <source>
        <strain evidence="15">TSY1</strain>
    </source>
</reference>
<name>W4LDS7_ENTF1</name>
<accession>W4LDS7</accession>
<dbReference type="SUPFAM" id="SSF57662">
    <property type="entry name" value="Ferredoxin thioredoxin reductase (FTR), catalytic beta chain"/>
    <property type="match status" value="1"/>
</dbReference>
<evidence type="ECO:0000256" key="7">
    <source>
        <dbReference type="ARBA" id="ARBA00023002"/>
    </source>
</evidence>
<keyword evidence="10" id="KW-1015">Disulfide bond</keyword>
<protein>
    <recommendedName>
        <fullName evidence="4">ferredoxin:thioredoxin reductase</fullName>
        <ecNumber evidence="4">1.8.7.2</ecNumber>
    </recommendedName>
    <alternativeName>
        <fullName evidence="12">Ferredoxin-thioredoxin reductase subunit B</fullName>
    </alternativeName>
</protein>
<dbReference type="GO" id="GO:0051539">
    <property type="term" value="F:4 iron, 4 sulfur cluster binding"/>
    <property type="evidence" value="ECO:0007669"/>
    <property type="project" value="UniProtKB-KW"/>
</dbReference>
<comment type="similarity">
    <text evidence="3">Belongs to the ferredoxin thioredoxin reductase beta subunit family.</text>
</comment>
<dbReference type="HOGENOM" id="CLU_2536330_0_0_7"/>
<evidence type="ECO:0000256" key="10">
    <source>
        <dbReference type="ARBA" id="ARBA00023157"/>
    </source>
</evidence>
<comment type="catalytic activity">
    <reaction evidence="13">
        <text>[thioredoxin]-disulfide + 2 reduced [2Fe-2S]-[ferredoxin] + 2 H(+) = [thioredoxin]-dithiol + 2 oxidized [2Fe-2S]-[ferredoxin]</text>
        <dbReference type="Rhea" id="RHEA:42336"/>
        <dbReference type="Rhea" id="RHEA-COMP:10000"/>
        <dbReference type="Rhea" id="RHEA-COMP:10001"/>
        <dbReference type="Rhea" id="RHEA-COMP:10698"/>
        <dbReference type="Rhea" id="RHEA-COMP:10700"/>
        <dbReference type="ChEBI" id="CHEBI:15378"/>
        <dbReference type="ChEBI" id="CHEBI:29950"/>
        <dbReference type="ChEBI" id="CHEBI:33737"/>
        <dbReference type="ChEBI" id="CHEBI:33738"/>
        <dbReference type="ChEBI" id="CHEBI:50058"/>
        <dbReference type="EC" id="1.8.7.2"/>
    </reaction>
</comment>
<comment type="subunit">
    <text evidence="11">Heterodimer of subunit A (variable subunit) and subunit B (catalytic subunit). Heterodimeric FTR forms a complex with ferredoxin and thioredoxin.</text>
</comment>
<evidence type="ECO:0000256" key="5">
    <source>
        <dbReference type="ARBA" id="ARBA00022485"/>
    </source>
</evidence>
<keyword evidence="15" id="KW-1185">Reference proteome</keyword>
<evidence type="ECO:0000313" key="15">
    <source>
        <dbReference type="Proteomes" id="UP000019141"/>
    </source>
</evidence>
<evidence type="ECO:0000256" key="3">
    <source>
        <dbReference type="ARBA" id="ARBA00007941"/>
    </source>
</evidence>
<evidence type="ECO:0000313" key="14">
    <source>
        <dbReference type="EMBL" id="ETW95471.1"/>
    </source>
</evidence>
<evidence type="ECO:0000256" key="12">
    <source>
        <dbReference type="ARBA" id="ARBA00030295"/>
    </source>
</evidence>
<comment type="caution">
    <text evidence="14">The sequence shown here is derived from an EMBL/GenBank/DDBJ whole genome shotgun (WGS) entry which is preliminary data.</text>
</comment>
<dbReference type="EMBL" id="AZHW01000913">
    <property type="protein sequence ID" value="ETW95471.1"/>
    <property type="molecule type" value="Genomic_DNA"/>
</dbReference>
<gene>
    <name evidence="14" type="ORF">ETSY1_30465</name>
</gene>
<keyword evidence="7" id="KW-0560">Oxidoreductase</keyword>
<evidence type="ECO:0000256" key="11">
    <source>
        <dbReference type="ARBA" id="ARBA00026011"/>
    </source>
</evidence>
<keyword evidence="8" id="KW-0408">Iron</keyword>
<dbReference type="GO" id="GO:0046872">
    <property type="term" value="F:metal ion binding"/>
    <property type="evidence" value="ECO:0007669"/>
    <property type="project" value="UniProtKB-KW"/>
</dbReference>
<evidence type="ECO:0000256" key="8">
    <source>
        <dbReference type="ARBA" id="ARBA00023004"/>
    </source>
</evidence>
<evidence type="ECO:0000256" key="13">
    <source>
        <dbReference type="ARBA" id="ARBA00048150"/>
    </source>
</evidence>
<dbReference type="AlphaFoldDB" id="W4LDS7"/>
<dbReference type="GO" id="GO:0016730">
    <property type="term" value="F:oxidoreductase activity, acting on iron-sulfur proteins as donors"/>
    <property type="evidence" value="ECO:0007669"/>
    <property type="project" value="InterPro"/>
</dbReference>
<dbReference type="Gene3D" id="3.90.460.10">
    <property type="entry name" value="Ferredoxin thioredoxin reductase catalytic beta subunit"/>
    <property type="match status" value="1"/>
</dbReference>
<dbReference type="Proteomes" id="UP000019141">
    <property type="component" value="Unassembled WGS sequence"/>
</dbReference>
<evidence type="ECO:0000256" key="2">
    <source>
        <dbReference type="ARBA" id="ARBA00003945"/>
    </source>
</evidence>
<evidence type="ECO:0000256" key="6">
    <source>
        <dbReference type="ARBA" id="ARBA00022723"/>
    </source>
</evidence>